<sequence length="346" mass="38661">MILKQIPPSRIHKPVTNSQSVTMFLALYVFCCLAGCEKNELALIQSEQYCWHEKVGWKASDYFEDPQVIALCEAIEENDIAEIDRLIEAGADVNAKGKGNMTPLLWAFPDNQIKRFKHLIKRGANPNVIFESDFGVPSGFHAGDSVTHMSARTQFPGYLEAVMESGGDPNLIDQRRNRTLLHAVITAGVPDVKQRVQILIDNGADLNALDSSGHPPVRMAVMWFRQFDVALKLLKAGATPSIYRPRSNSKLVHAVESAGQEVETMSDSQRKSFIALEAWLREAGEDLKAARMDNARWSEWIRTLAPSEYRKRIDREVAERMAREKAAVKSEEPVGSTPEADAAEQE</sequence>
<feature type="repeat" description="ANK" evidence="3">
    <location>
        <begin position="176"/>
        <end position="211"/>
    </location>
</feature>
<proteinExistence type="predicted"/>
<keyword evidence="2 3" id="KW-0040">ANK repeat</keyword>
<protein>
    <submittedName>
        <fullName evidence="5">Ankyrin-like protein</fullName>
    </submittedName>
</protein>
<dbReference type="PANTHER" id="PTHR24193">
    <property type="entry name" value="ANKYRIN REPEAT PROTEIN"/>
    <property type="match status" value="1"/>
</dbReference>
<name>A0A1P8WS03_9PLAN</name>
<keyword evidence="6" id="KW-1185">Reference proteome</keyword>
<dbReference type="InterPro" id="IPR050663">
    <property type="entry name" value="Ankyrin-SOCS_Box"/>
</dbReference>
<dbReference type="AlphaFoldDB" id="A0A1P8WS03"/>
<gene>
    <name evidence="5" type="ORF">Fuma_06511</name>
</gene>
<dbReference type="PROSITE" id="PS50088">
    <property type="entry name" value="ANK_REPEAT"/>
    <property type="match status" value="1"/>
</dbReference>
<dbReference type="EMBL" id="CP017641">
    <property type="protein sequence ID" value="APZ96837.1"/>
    <property type="molecule type" value="Genomic_DNA"/>
</dbReference>
<feature type="region of interest" description="Disordered" evidence="4">
    <location>
        <begin position="322"/>
        <end position="346"/>
    </location>
</feature>
<organism evidence="5 6">
    <name type="scientific">Fuerstiella marisgermanici</name>
    <dbReference type="NCBI Taxonomy" id="1891926"/>
    <lineage>
        <taxon>Bacteria</taxon>
        <taxon>Pseudomonadati</taxon>
        <taxon>Planctomycetota</taxon>
        <taxon>Planctomycetia</taxon>
        <taxon>Planctomycetales</taxon>
        <taxon>Planctomycetaceae</taxon>
        <taxon>Fuerstiella</taxon>
    </lineage>
</organism>
<feature type="compositionally biased region" description="Basic and acidic residues" evidence="4">
    <location>
        <begin position="322"/>
        <end position="332"/>
    </location>
</feature>
<evidence type="ECO:0000313" key="5">
    <source>
        <dbReference type="EMBL" id="APZ96837.1"/>
    </source>
</evidence>
<dbReference type="Proteomes" id="UP000187735">
    <property type="component" value="Chromosome"/>
</dbReference>
<evidence type="ECO:0000256" key="4">
    <source>
        <dbReference type="SAM" id="MobiDB-lite"/>
    </source>
</evidence>
<evidence type="ECO:0000256" key="2">
    <source>
        <dbReference type="ARBA" id="ARBA00023043"/>
    </source>
</evidence>
<keyword evidence="1" id="KW-0677">Repeat</keyword>
<dbReference type="PROSITE" id="PS50297">
    <property type="entry name" value="ANK_REP_REGION"/>
    <property type="match status" value="1"/>
</dbReference>
<dbReference type="SMART" id="SM00248">
    <property type="entry name" value="ANK"/>
    <property type="match status" value="5"/>
</dbReference>
<evidence type="ECO:0000256" key="1">
    <source>
        <dbReference type="ARBA" id="ARBA00022737"/>
    </source>
</evidence>
<dbReference type="STRING" id="1891926.Fuma_06511"/>
<dbReference type="Pfam" id="PF12796">
    <property type="entry name" value="Ank_2"/>
    <property type="match status" value="1"/>
</dbReference>
<dbReference type="GO" id="GO:0045944">
    <property type="term" value="P:positive regulation of transcription by RNA polymerase II"/>
    <property type="evidence" value="ECO:0007669"/>
    <property type="project" value="TreeGrafter"/>
</dbReference>
<accession>A0A1P8WS03</accession>
<evidence type="ECO:0000313" key="6">
    <source>
        <dbReference type="Proteomes" id="UP000187735"/>
    </source>
</evidence>
<evidence type="ECO:0000256" key="3">
    <source>
        <dbReference type="PROSITE-ProRule" id="PRU00023"/>
    </source>
</evidence>
<dbReference type="InterPro" id="IPR036770">
    <property type="entry name" value="Ankyrin_rpt-contain_sf"/>
</dbReference>
<dbReference type="SUPFAM" id="SSF48403">
    <property type="entry name" value="Ankyrin repeat"/>
    <property type="match status" value="1"/>
</dbReference>
<reference evidence="5 6" key="1">
    <citation type="journal article" date="2016" name="Front. Microbiol.">
        <title>Fuerstia marisgermanicae gen. nov., sp. nov., an Unusual Member of the Phylum Planctomycetes from the German Wadden Sea.</title>
        <authorList>
            <person name="Kohn T."/>
            <person name="Heuer A."/>
            <person name="Jogler M."/>
            <person name="Vollmers J."/>
            <person name="Boedeker C."/>
            <person name="Bunk B."/>
            <person name="Rast P."/>
            <person name="Borchert D."/>
            <person name="Glockner I."/>
            <person name="Freese H.M."/>
            <person name="Klenk H.P."/>
            <person name="Overmann J."/>
            <person name="Kaster A.K."/>
            <person name="Rohde M."/>
            <person name="Wiegand S."/>
            <person name="Jogler C."/>
        </authorList>
    </citation>
    <scope>NUCLEOTIDE SEQUENCE [LARGE SCALE GENOMIC DNA]</scope>
    <source>
        <strain evidence="5 6">NH11</strain>
    </source>
</reference>
<dbReference type="GO" id="GO:0000976">
    <property type="term" value="F:transcription cis-regulatory region binding"/>
    <property type="evidence" value="ECO:0007669"/>
    <property type="project" value="TreeGrafter"/>
</dbReference>
<dbReference type="PANTHER" id="PTHR24193:SF121">
    <property type="entry name" value="ADA2A-CONTAINING COMPLEX COMPONENT 3, ISOFORM D"/>
    <property type="match status" value="1"/>
</dbReference>
<dbReference type="Gene3D" id="1.25.40.20">
    <property type="entry name" value="Ankyrin repeat-containing domain"/>
    <property type="match status" value="1"/>
</dbReference>
<dbReference type="InterPro" id="IPR002110">
    <property type="entry name" value="Ankyrin_rpt"/>
</dbReference>
<dbReference type="KEGG" id="fmr:Fuma_06511"/>